<dbReference type="PROSITE" id="PS50405">
    <property type="entry name" value="GST_CTER"/>
    <property type="match status" value="1"/>
</dbReference>
<evidence type="ECO:0000259" key="1">
    <source>
        <dbReference type="PROSITE" id="PS50404"/>
    </source>
</evidence>
<evidence type="ECO:0000259" key="2">
    <source>
        <dbReference type="PROSITE" id="PS50405"/>
    </source>
</evidence>
<dbReference type="AlphaFoldDB" id="A0A2T5G035"/>
<dbReference type="InterPro" id="IPR010987">
    <property type="entry name" value="Glutathione-S-Trfase_C-like"/>
</dbReference>
<reference evidence="3 4" key="1">
    <citation type="submission" date="2017-09" db="EMBL/GenBank/DDBJ databases">
        <title>Sphingomonas panjinensis sp.nov., isolated from oil-contaminated soil.</title>
        <authorList>
            <person name="Wang L."/>
            <person name="Chen L."/>
        </authorList>
    </citation>
    <scope>NUCLEOTIDE SEQUENCE [LARGE SCALE GENOMIC DNA]</scope>
    <source>
        <strain evidence="3 4">FW-11</strain>
    </source>
</reference>
<dbReference type="PANTHER" id="PTHR44051">
    <property type="entry name" value="GLUTATHIONE S-TRANSFERASE-RELATED"/>
    <property type="match status" value="1"/>
</dbReference>
<dbReference type="CDD" id="cd03046">
    <property type="entry name" value="GST_N_GTT1_like"/>
    <property type="match status" value="1"/>
</dbReference>
<accession>A0A2T5G035</accession>
<dbReference type="Proteomes" id="UP000244162">
    <property type="component" value="Unassembled WGS sequence"/>
</dbReference>
<dbReference type="Pfam" id="PF02798">
    <property type="entry name" value="GST_N"/>
    <property type="match status" value="1"/>
</dbReference>
<name>A0A2T5G035_9SPHN</name>
<dbReference type="PANTHER" id="PTHR44051:SF21">
    <property type="entry name" value="GLUTATHIONE S-TRANSFERASE FAMILY PROTEIN"/>
    <property type="match status" value="1"/>
</dbReference>
<dbReference type="InterPro" id="IPR040079">
    <property type="entry name" value="Glutathione_S-Trfase"/>
</dbReference>
<evidence type="ECO:0000313" key="4">
    <source>
        <dbReference type="Proteomes" id="UP000244162"/>
    </source>
</evidence>
<dbReference type="InterPro" id="IPR004045">
    <property type="entry name" value="Glutathione_S-Trfase_N"/>
</dbReference>
<dbReference type="RefSeq" id="WP_107967173.1">
    <property type="nucleotide sequence ID" value="NZ_NWBU01000005.1"/>
</dbReference>
<dbReference type="Gene3D" id="1.20.1050.10">
    <property type="match status" value="1"/>
</dbReference>
<dbReference type="InterPro" id="IPR036282">
    <property type="entry name" value="Glutathione-S-Trfase_C_sf"/>
</dbReference>
<dbReference type="SFLD" id="SFLDG01150">
    <property type="entry name" value="Main.1:_Beta-like"/>
    <property type="match status" value="1"/>
</dbReference>
<comment type="caution">
    <text evidence="3">The sequence shown here is derived from an EMBL/GenBank/DDBJ whole genome shotgun (WGS) entry which is preliminary data.</text>
</comment>
<sequence length="209" mass="23042">MTVEDSETILFYHNPRSRAQMVHWMLEEVGAPYEILPIEFGQGEHKTPEFLALNPMGKLPTIVHRGTVVTETGAIIAYLADAFREAGLAPALDDPRRGTWLRWMFFAGTCFEPALLDTMLKRPPAEPKTIVGYGSYEDVLKALETMLDPGPYILGEEFSAADVYVGAEISWAMSFGAPGLKGNPLFDAYVARITDRPAYRRSIGADAAA</sequence>
<keyword evidence="3" id="KW-0808">Transferase</keyword>
<dbReference type="CDD" id="cd03207">
    <property type="entry name" value="GST_C_8"/>
    <property type="match status" value="1"/>
</dbReference>
<dbReference type="Gene3D" id="3.40.30.10">
    <property type="entry name" value="Glutaredoxin"/>
    <property type="match status" value="1"/>
</dbReference>
<organism evidence="3 4">
    <name type="scientific">Sphingomonas oleivorans</name>
    <dbReference type="NCBI Taxonomy" id="1735121"/>
    <lineage>
        <taxon>Bacteria</taxon>
        <taxon>Pseudomonadati</taxon>
        <taxon>Pseudomonadota</taxon>
        <taxon>Alphaproteobacteria</taxon>
        <taxon>Sphingomonadales</taxon>
        <taxon>Sphingomonadaceae</taxon>
        <taxon>Sphingomonas</taxon>
    </lineage>
</organism>
<dbReference type="EMBL" id="NWBU01000005">
    <property type="protein sequence ID" value="PTQ12310.1"/>
    <property type="molecule type" value="Genomic_DNA"/>
</dbReference>
<dbReference type="SUPFAM" id="SSF47616">
    <property type="entry name" value="GST C-terminal domain-like"/>
    <property type="match status" value="1"/>
</dbReference>
<dbReference type="SUPFAM" id="SSF52833">
    <property type="entry name" value="Thioredoxin-like"/>
    <property type="match status" value="1"/>
</dbReference>
<dbReference type="InterPro" id="IPR036249">
    <property type="entry name" value="Thioredoxin-like_sf"/>
</dbReference>
<dbReference type="SFLD" id="SFLDS00019">
    <property type="entry name" value="Glutathione_Transferase_(cytos"/>
    <property type="match status" value="1"/>
</dbReference>
<evidence type="ECO:0000313" key="3">
    <source>
        <dbReference type="EMBL" id="PTQ12310.1"/>
    </source>
</evidence>
<proteinExistence type="predicted"/>
<dbReference type="GO" id="GO:0016740">
    <property type="term" value="F:transferase activity"/>
    <property type="evidence" value="ECO:0007669"/>
    <property type="project" value="UniProtKB-KW"/>
</dbReference>
<gene>
    <name evidence="3" type="ORF">CLG96_07180</name>
</gene>
<dbReference type="PROSITE" id="PS50404">
    <property type="entry name" value="GST_NTER"/>
    <property type="match status" value="1"/>
</dbReference>
<keyword evidence="4" id="KW-1185">Reference proteome</keyword>
<feature type="domain" description="GST N-terminal" evidence="1">
    <location>
        <begin position="6"/>
        <end position="87"/>
    </location>
</feature>
<feature type="domain" description="GST C-terminal" evidence="2">
    <location>
        <begin position="93"/>
        <end position="209"/>
    </location>
</feature>
<protein>
    <submittedName>
        <fullName evidence="3">Glutathione S-transferase</fullName>
    </submittedName>
</protein>
<dbReference type="OrthoDB" id="5740960at2"/>
<dbReference type="SFLD" id="SFLDG00358">
    <property type="entry name" value="Main_(cytGST)"/>
    <property type="match status" value="1"/>
</dbReference>